<comment type="similarity">
    <text evidence="2 7">Belongs to the MIP/aquaporin (TC 1.A.8) family.</text>
</comment>
<dbReference type="CDD" id="cd00333">
    <property type="entry name" value="MIP"/>
    <property type="match status" value="1"/>
</dbReference>
<evidence type="ECO:0000256" key="3">
    <source>
        <dbReference type="ARBA" id="ARBA00022448"/>
    </source>
</evidence>
<evidence type="ECO:0000256" key="7">
    <source>
        <dbReference type="RuleBase" id="RU000477"/>
    </source>
</evidence>
<keyword evidence="5 8" id="KW-1133">Transmembrane helix</keyword>
<keyword evidence="3 7" id="KW-0813">Transport</keyword>
<keyword evidence="10" id="KW-1185">Reference proteome</keyword>
<dbReference type="Pfam" id="PF00230">
    <property type="entry name" value="MIP"/>
    <property type="match status" value="1"/>
</dbReference>
<proteinExistence type="inferred from homology"/>
<dbReference type="InterPro" id="IPR000425">
    <property type="entry name" value="MIP"/>
</dbReference>
<evidence type="ECO:0000256" key="8">
    <source>
        <dbReference type="SAM" id="Phobius"/>
    </source>
</evidence>
<name>A0A8J3IK06_9CHLR</name>
<evidence type="ECO:0000313" key="9">
    <source>
        <dbReference type="EMBL" id="GHO96974.1"/>
    </source>
</evidence>
<dbReference type="AlphaFoldDB" id="A0A8J3IK06"/>
<evidence type="ECO:0000256" key="6">
    <source>
        <dbReference type="ARBA" id="ARBA00023136"/>
    </source>
</evidence>
<evidence type="ECO:0000256" key="2">
    <source>
        <dbReference type="ARBA" id="ARBA00006175"/>
    </source>
</evidence>
<dbReference type="PROSITE" id="PS00221">
    <property type="entry name" value="MIP"/>
    <property type="match status" value="1"/>
</dbReference>
<protein>
    <submittedName>
        <fullName evidence="9">Aquaporin</fullName>
    </submittedName>
</protein>
<dbReference type="PANTHER" id="PTHR43829">
    <property type="entry name" value="AQUAPORIN OR AQUAGLYCEROPORIN RELATED"/>
    <property type="match status" value="1"/>
</dbReference>
<dbReference type="GO" id="GO:0005886">
    <property type="term" value="C:plasma membrane"/>
    <property type="evidence" value="ECO:0007669"/>
    <property type="project" value="TreeGrafter"/>
</dbReference>
<comment type="caution">
    <text evidence="9">The sequence shown here is derived from an EMBL/GenBank/DDBJ whole genome shotgun (WGS) entry which is preliminary data.</text>
</comment>
<evidence type="ECO:0000256" key="4">
    <source>
        <dbReference type="ARBA" id="ARBA00022692"/>
    </source>
</evidence>
<dbReference type="PRINTS" id="PR00783">
    <property type="entry name" value="MINTRINSICP"/>
</dbReference>
<feature type="transmembrane region" description="Helical" evidence="8">
    <location>
        <begin position="96"/>
        <end position="118"/>
    </location>
</feature>
<feature type="transmembrane region" description="Helical" evidence="8">
    <location>
        <begin position="244"/>
        <end position="265"/>
    </location>
</feature>
<dbReference type="SUPFAM" id="SSF81338">
    <property type="entry name" value="Aquaporin-like"/>
    <property type="match status" value="1"/>
</dbReference>
<evidence type="ECO:0000256" key="5">
    <source>
        <dbReference type="ARBA" id="ARBA00022989"/>
    </source>
</evidence>
<dbReference type="InterPro" id="IPR023271">
    <property type="entry name" value="Aquaporin-like"/>
</dbReference>
<feature type="transmembrane region" description="Helical" evidence="8">
    <location>
        <begin position="195"/>
        <end position="216"/>
    </location>
</feature>
<dbReference type="Gene3D" id="1.20.1080.10">
    <property type="entry name" value="Glycerol uptake facilitator protein"/>
    <property type="match status" value="1"/>
</dbReference>
<evidence type="ECO:0000313" key="10">
    <source>
        <dbReference type="Proteomes" id="UP000597444"/>
    </source>
</evidence>
<dbReference type="NCBIfam" id="TIGR00861">
    <property type="entry name" value="MIP"/>
    <property type="match status" value="1"/>
</dbReference>
<sequence length="295" mass="31625">MLSQTVARTHPLAGIRGEMVGEFFGTMVLILFGCGCVASLIFFTDFVPLNWMVIAWGWGIAVALGIYVSGALSGAHINPAVTLAFAVRGKLPWSKVIPYWIAQVVGAFVAAAILYFIYQGALVHYETVHHIIRNVAGAPNNPINAGVVWYTYNKPFVGIFGAFCDEFLGTALLVGVIFALIDVRNQPVQANLNPFIIGVLVVGIGLSFGLNTGYAINPARDFGPRLFCLIAGWGPVAIPGPGNYFWVPIVAPLVGGVVGALIYDFTIHKALEIKEPPITDVEVRGRSVREAPGDD</sequence>
<feature type="transmembrane region" description="Helical" evidence="8">
    <location>
        <begin position="156"/>
        <end position="183"/>
    </location>
</feature>
<dbReference type="Proteomes" id="UP000597444">
    <property type="component" value="Unassembled WGS sequence"/>
</dbReference>
<accession>A0A8J3IK06</accession>
<organism evidence="9 10">
    <name type="scientific">Reticulibacter mediterranei</name>
    <dbReference type="NCBI Taxonomy" id="2778369"/>
    <lineage>
        <taxon>Bacteria</taxon>
        <taxon>Bacillati</taxon>
        <taxon>Chloroflexota</taxon>
        <taxon>Ktedonobacteria</taxon>
        <taxon>Ktedonobacterales</taxon>
        <taxon>Reticulibacteraceae</taxon>
        <taxon>Reticulibacter</taxon>
    </lineage>
</organism>
<keyword evidence="4 7" id="KW-0812">Transmembrane</keyword>
<feature type="transmembrane region" description="Helical" evidence="8">
    <location>
        <begin position="55"/>
        <end position="75"/>
    </location>
</feature>
<dbReference type="RefSeq" id="WP_220207561.1">
    <property type="nucleotide sequence ID" value="NZ_BNJK01000001.1"/>
</dbReference>
<dbReference type="InterPro" id="IPR022357">
    <property type="entry name" value="MIP_CS"/>
</dbReference>
<comment type="subcellular location">
    <subcellularLocation>
        <location evidence="1">Membrane</location>
        <topology evidence="1">Multi-pass membrane protein</topology>
    </subcellularLocation>
</comment>
<gene>
    <name evidence="9" type="ORF">KSF_070220</name>
</gene>
<dbReference type="GO" id="GO:0015254">
    <property type="term" value="F:glycerol channel activity"/>
    <property type="evidence" value="ECO:0007669"/>
    <property type="project" value="TreeGrafter"/>
</dbReference>
<keyword evidence="6 8" id="KW-0472">Membrane</keyword>
<feature type="transmembrane region" description="Helical" evidence="8">
    <location>
        <begin position="20"/>
        <end position="43"/>
    </location>
</feature>
<dbReference type="InterPro" id="IPR050363">
    <property type="entry name" value="MIP/Aquaporin"/>
</dbReference>
<reference evidence="9" key="1">
    <citation type="submission" date="2020-10" db="EMBL/GenBank/DDBJ databases">
        <title>Taxonomic study of unclassified bacteria belonging to the class Ktedonobacteria.</title>
        <authorList>
            <person name="Yabe S."/>
            <person name="Wang C.M."/>
            <person name="Zheng Y."/>
            <person name="Sakai Y."/>
            <person name="Cavaletti L."/>
            <person name="Monciardini P."/>
            <person name="Donadio S."/>
        </authorList>
    </citation>
    <scope>NUCLEOTIDE SEQUENCE</scope>
    <source>
        <strain evidence="9">ID150040</strain>
    </source>
</reference>
<dbReference type="EMBL" id="BNJK01000001">
    <property type="protein sequence ID" value="GHO96974.1"/>
    <property type="molecule type" value="Genomic_DNA"/>
</dbReference>
<dbReference type="PANTHER" id="PTHR43829:SF9">
    <property type="entry name" value="AQUAPORIN-9"/>
    <property type="match status" value="1"/>
</dbReference>
<evidence type="ECO:0000256" key="1">
    <source>
        <dbReference type="ARBA" id="ARBA00004141"/>
    </source>
</evidence>